<accession>A0A7W7PJU8</accession>
<feature type="region of interest" description="Disordered" evidence="1">
    <location>
        <begin position="184"/>
        <end position="263"/>
    </location>
</feature>
<reference evidence="2 3" key="1">
    <citation type="submission" date="2020-08" db="EMBL/GenBank/DDBJ databases">
        <title>Genomic Encyclopedia of Type Strains, Phase III (KMG-III): the genomes of soil and plant-associated and newly described type strains.</title>
        <authorList>
            <person name="Whitman W."/>
        </authorList>
    </citation>
    <scope>NUCLEOTIDE SEQUENCE [LARGE SCALE GENOMIC DNA]</scope>
    <source>
        <strain evidence="2 3">CECT 3266</strain>
    </source>
</reference>
<dbReference type="Proteomes" id="UP000556084">
    <property type="component" value="Unassembled WGS sequence"/>
</dbReference>
<feature type="compositionally biased region" description="Low complexity" evidence="1">
    <location>
        <begin position="217"/>
        <end position="229"/>
    </location>
</feature>
<dbReference type="EMBL" id="JACHJH010000002">
    <property type="protein sequence ID" value="MBB4892489.1"/>
    <property type="molecule type" value="Genomic_DNA"/>
</dbReference>
<sequence length="263" mass="27748">MEAAAAIIAVIFAILVAFAVIATVRAVRAVKRGVDRTVTQARRTVEDTRLKAKQYTQPGAGGEVAQLRLSLRTSMRATQEALRAGLPEDPSLSESLALFERLSAHGRELDEDLRKLEDEPDKGRVAACLPELRERTERVRHSADSLRWAAQDRQRRFAEDDLAVLSEQIEMEAGALRHWATEEPEGAGAAGAGSSGASGGAGAAGAAGAGSSGASGGARAAEAPRASAGDEPEAAERPAISGRNVWQQAGYAWQKARRPESTS</sequence>
<proteinExistence type="predicted"/>
<feature type="compositionally biased region" description="Gly residues" evidence="1">
    <location>
        <begin position="188"/>
        <end position="216"/>
    </location>
</feature>
<organism evidence="2 3">
    <name type="scientific">Streptomyces olivoverticillatus</name>
    <dbReference type="NCBI Taxonomy" id="66427"/>
    <lineage>
        <taxon>Bacteria</taxon>
        <taxon>Bacillati</taxon>
        <taxon>Actinomycetota</taxon>
        <taxon>Actinomycetes</taxon>
        <taxon>Kitasatosporales</taxon>
        <taxon>Streptomycetaceae</taxon>
        <taxon>Streptomyces</taxon>
    </lineage>
</organism>
<evidence type="ECO:0000256" key="1">
    <source>
        <dbReference type="SAM" id="MobiDB-lite"/>
    </source>
</evidence>
<evidence type="ECO:0000313" key="2">
    <source>
        <dbReference type="EMBL" id="MBB4892489.1"/>
    </source>
</evidence>
<gene>
    <name evidence="2" type="ORF">FHS39_001500</name>
</gene>
<dbReference type="RefSeq" id="WP_184347549.1">
    <property type="nucleotide sequence ID" value="NZ_JACHJH010000002.1"/>
</dbReference>
<dbReference type="AlphaFoldDB" id="A0A7W7PJU8"/>
<protein>
    <submittedName>
        <fullName evidence="2">Putative membrane protein YgcG</fullName>
    </submittedName>
</protein>
<name>A0A7W7PJU8_9ACTN</name>
<evidence type="ECO:0000313" key="3">
    <source>
        <dbReference type="Proteomes" id="UP000556084"/>
    </source>
</evidence>
<comment type="caution">
    <text evidence="2">The sequence shown here is derived from an EMBL/GenBank/DDBJ whole genome shotgun (WGS) entry which is preliminary data.</text>
</comment>
<keyword evidence="3" id="KW-1185">Reference proteome</keyword>